<comment type="caution">
    <text evidence="2">The sequence shown here is derived from an EMBL/GenBank/DDBJ whole genome shotgun (WGS) entry which is preliminary data.</text>
</comment>
<name>A0A552FVV4_MICAE</name>
<dbReference type="EMBL" id="SFBE01000157">
    <property type="protein sequence ID" value="TRU50852.1"/>
    <property type="molecule type" value="Genomic_DNA"/>
</dbReference>
<feature type="coiled-coil region" evidence="1">
    <location>
        <begin position="148"/>
        <end position="175"/>
    </location>
</feature>
<dbReference type="AlphaFoldDB" id="A0A552FVV4"/>
<dbReference type="Pfam" id="PF13707">
    <property type="entry name" value="RloB"/>
    <property type="match status" value="1"/>
</dbReference>
<gene>
    <name evidence="2" type="ORF">EWV57_09475</name>
</gene>
<accession>A0A552FVV4</accession>
<dbReference type="Proteomes" id="UP000316958">
    <property type="component" value="Unassembled WGS sequence"/>
</dbReference>
<evidence type="ECO:0000313" key="2">
    <source>
        <dbReference type="EMBL" id="TRU50852.1"/>
    </source>
</evidence>
<dbReference type="InterPro" id="IPR025591">
    <property type="entry name" value="RloB"/>
</dbReference>
<protein>
    <submittedName>
        <fullName evidence="2">RloB domain-containing protein</fullName>
    </submittedName>
</protein>
<organism evidence="2 3">
    <name type="scientific">Microcystis aeruginosa Ma_QC_Ch_20071001_S25D</name>
    <dbReference type="NCBI Taxonomy" id="2486250"/>
    <lineage>
        <taxon>Bacteria</taxon>
        <taxon>Bacillati</taxon>
        <taxon>Cyanobacteriota</taxon>
        <taxon>Cyanophyceae</taxon>
        <taxon>Oscillatoriophycideae</taxon>
        <taxon>Chroococcales</taxon>
        <taxon>Microcystaceae</taxon>
        <taxon>Microcystis</taxon>
    </lineage>
</organism>
<sequence>MAKKDGNYGYLKRQANNRQPRETFLIVCEGEKTEYYYFTCLREDLKSNNIKIKVKGEGQNTLSLVKKAINIKNNEKSASYDQVWCVFDKDNYTKEQFNQAEGLAKEENIKIAYSNEAFEIWYILHFQYLDTAIPRNGYGRILTTQMTKKGLFKEKEKYEKKREDMYEKLNDYQSTAIINAEKLIKRRDELKQHPFDPYPSTTVHELVRELNKNSRLTILR</sequence>
<reference evidence="2 3" key="1">
    <citation type="submission" date="2019-01" db="EMBL/GenBank/DDBJ databases">
        <title>Coherence of Microcystis species and biogeography revealed through population genomics.</title>
        <authorList>
            <person name="Perez-Carrascal O.M."/>
            <person name="Terrat Y."/>
            <person name="Giani A."/>
            <person name="Fortin N."/>
            <person name="Tromas N."/>
            <person name="Shapiro B.J."/>
        </authorList>
    </citation>
    <scope>NUCLEOTIDE SEQUENCE [LARGE SCALE GENOMIC DNA]</scope>
    <source>
        <strain evidence="2">Ma_QC_Ch_20071001_S25D</strain>
    </source>
</reference>
<proteinExistence type="predicted"/>
<evidence type="ECO:0000313" key="3">
    <source>
        <dbReference type="Proteomes" id="UP000316958"/>
    </source>
</evidence>
<keyword evidence="1" id="KW-0175">Coiled coil</keyword>
<evidence type="ECO:0000256" key="1">
    <source>
        <dbReference type="SAM" id="Coils"/>
    </source>
</evidence>